<evidence type="ECO:0000259" key="2">
    <source>
        <dbReference type="Pfam" id="PF13472"/>
    </source>
</evidence>
<feature type="region of interest" description="Disordered" evidence="1">
    <location>
        <begin position="1"/>
        <end position="38"/>
    </location>
</feature>
<dbReference type="CDD" id="cd01830">
    <property type="entry name" value="XynE_like"/>
    <property type="match status" value="1"/>
</dbReference>
<accession>A0ABQ7FMR3</accession>
<protein>
    <submittedName>
        <fullName evidence="3">SGNH/GDSL hydrolase family protein</fullName>
    </submittedName>
</protein>
<keyword evidence="3" id="KW-0378">Hydrolase</keyword>
<name>A0ABQ7FMR3_9ACTN</name>
<dbReference type="SUPFAM" id="SSF52266">
    <property type="entry name" value="SGNH hydrolase"/>
    <property type="match status" value="1"/>
</dbReference>
<proteinExistence type="predicted"/>
<dbReference type="EMBL" id="WHPN01000146">
    <property type="protein sequence ID" value="KAF4409990.1"/>
    <property type="molecule type" value="Genomic_DNA"/>
</dbReference>
<feature type="compositionally biased region" description="Low complexity" evidence="1">
    <location>
        <begin position="21"/>
        <end position="32"/>
    </location>
</feature>
<keyword evidence="4" id="KW-1185">Reference proteome</keyword>
<sequence length="464" mass="48823">MHPRPVPAGSPRPRPRDEESAPAGRTPAGRPAPGDRVRTRARGFLRPVTAATVLALAAALGPGVQPASAHGPDRHWVGAWAASQVAGSEIPGNDCPAGAGLENQTVRNVLYVSAGGDSVRVRLANTFGAGPVTVDHVTVAQQKENADAVPGTMRTLTFHGRRATTIPAGRELFSDPVRIPVEALSTLLVSVYVEEATGPLTNHPFTAQGNHLADGDRARDTTGGDYAGTPCWMLVSGVDVRKSARTAGTVVAFGDSITDTANTTGNANQRYPDHLARRLREVPGRTLSVVNAGLGGNRLIADREGEPFYGVSGLARMERDAFGQTGVRSVIMLEGINDIGFSAPAEDIIAGYRAFVEAAHEHGVEVYGGTLLPFRGSFMWTEERQAVWDEVNDWIRHSGEFDGVVDFAAATASADDPLTLDPAYDSGDGLHPNDAGTKAMADAVDLDLLLAGDRDRGRPAAGGR</sequence>
<gene>
    <name evidence="3" type="ORF">GCU69_06210</name>
</gene>
<comment type="caution">
    <text evidence="3">The sequence shown here is derived from an EMBL/GenBank/DDBJ whole genome shotgun (WGS) entry which is preliminary data.</text>
</comment>
<organism evidence="3 4">
    <name type="scientific">Streptomyces lycii</name>
    <dbReference type="NCBI Taxonomy" id="2654337"/>
    <lineage>
        <taxon>Bacteria</taxon>
        <taxon>Bacillati</taxon>
        <taxon>Actinomycetota</taxon>
        <taxon>Actinomycetes</taxon>
        <taxon>Kitasatosporales</taxon>
        <taxon>Streptomycetaceae</taxon>
        <taxon>Streptomyces</taxon>
    </lineage>
</organism>
<dbReference type="PANTHER" id="PTHR43784">
    <property type="entry name" value="GDSL-LIKE LIPASE/ACYLHYDROLASE, PUTATIVE (AFU_ORTHOLOGUE AFUA_2G00820)-RELATED"/>
    <property type="match status" value="1"/>
</dbReference>
<evidence type="ECO:0000313" key="4">
    <source>
        <dbReference type="Proteomes" id="UP000621266"/>
    </source>
</evidence>
<reference evidence="3 4" key="1">
    <citation type="submission" date="2019-10" db="EMBL/GenBank/DDBJ databases">
        <title>Streptomyces tenebrisbrunneis sp.nov., an endogenous actinomycete isolated from of Lycium ruthenicum.</title>
        <authorList>
            <person name="Ma L."/>
        </authorList>
    </citation>
    <scope>NUCLEOTIDE SEQUENCE [LARGE SCALE GENOMIC DNA]</scope>
    <source>
        <strain evidence="3 4">TRM 66187</strain>
    </source>
</reference>
<dbReference type="Gene3D" id="3.40.50.1110">
    <property type="entry name" value="SGNH hydrolase"/>
    <property type="match status" value="1"/>
</dbReference>
<feature type="compositionally biased region" description="Pro residues" evidence="1">
    <location>
        <begin position="1"/>
        <end position="12"/>
    </location>
</feature>
<dbReference type="PANTHER" id="PTHR43784:SF2">
    <property type="entry name" value="GDSL-LIKE LIPASE_ACYLHYDROLASE, PUTATIVE (AFU_ORTHOLOGUE AFUA_2G00820)-RELATED"/>
    <property type="match status" value="1"/>
</dbReference>
<dbReference type="InterPro" id="IPR053140">
    <property type="entry name" value="GDSL_Rv0518-like"/>
</dbReference>
<dbReference type="GO" id="GO:0016787">
    <property type="term" value="F:hydrolase activity"/>
    <property type="evidence" value="ECO:0007669"/>
    <property type="project" value="UniProtKB-KW"/>
</dbReference>
<dbReference type="Proteomes" id="UP000621266">
    <property type="component" value="Unassembled WGS sequence"/>
</dbReference>
<dbReference type="InterPro" id="IPR013830">
    <property type="entry name" value="SGNH_hydro"/>
</dbReference>
<feature type="domain" description="SGNH hydrolase-type esterase" evidence="2">
    <location>
        <begin position="252"/>
        <end position="438"/>
    </location>
</feature>
<dbReference type="InterPro" id="IPR036514">
    <property type="entry name" value="SGNH_hydro_sf"/>
</dbReference>
<evidence type="ECO:0000313" key="3">
    <source>
        <dbReference type="EMBL" id="KAF4409990.1"/>
    </source>
</evidence>
<evidence type="ECO:0000256" key="1">
    <source>
        <dbReference type="SAM" id="MobiDB-lite"/>
    </source>
</evidence>
<dbReference type="Pfam" id="PF13472">
    <property type="entry name" value="Lipase_GDSL_2"/>
    <property type="match status" value="1"/>
</dbReference>